<dbReference type="OrthoDB" id="3697041at2"/>
<gene>
    <name evidence="2" type="ORF">E1161_07445</name>
</gene>
<protein>
    <submittedName>
        <fullName evidence="2">DUF397 domain-containing protein</fullName>
    </submittedName>
</protein>
<dbReference type="InterPro" id="IPR007278">
    <property type="entry name" value="DUF397"/>
</dbReference>
<reference evidence="2 3" key="1">
    <citation type="submission" date="2019-03" db="EMBL/GenBank/DDBJ databases">
        <title>Draft genome sequences of novel Actinobacteria.</title>
        <authorList>
            <person name="Sahin N."/>
            <person name="Ay H."/>
            <person name="Saygin H."/>
        </authorList>
    </citation>
    <scope>NUCLEOTIDE SEQUENCE [LARGE SCALE GENOMIC DNA]</scope>
    <source>
        <strain evidence="2 3">16K404</strain>
    </source>
</reference>
<name>A0A4R4UZQ8_9PSEU</name>
<comment type="caution">
    <text evidence="2">The sequence shown here is derived from an EMBL/GenBank/DDBJ whole genome shotgun (WGS) entry which is preliminary data.</text>
</comment>
<accession>A0A4R4UZQ8</accession>
<evidence type="ECO:0000313" key="3">
    <source>
        <dbReference type="Proteomes" id="UP000294744"/>
    </source>
</evidence>
<evidence type="ECO:0000259" key="1">
    <source>
        <dbReference type="Pfam" id="PF04149"/>
    </source>
</evidence>
<organism evidence="2 3">
    <name type="scientific">Saccharopolyspora aridisoli</name>
    <dbReference type="NCBI Taxonomy" id="2530385"/>
    <lineage>
        <taxon>Bacteria</taxon>
        <taxon>Bacillati</taxon>
        <taxon>Actinomycetota</taxon>
        <taxon>Actinomycetes</taxon>
        <taxon>Pseudonocardiales</taxon>
        <taxon>Pseudonocardiaceae</taxon>
        <taxon>Saccharopolyspora</taxon>
    </lineage>
</organism>
<evidence type="ECO:0000313" key="2">
    <source>
        <dbReference type="EMBL" id="TDC94373.1"/>
    </source>
</evidence>
<dbReference type="Pfam" id="PF04149">
    <property type="entry name" value="DUF397"/>
    <property type="match status" value="1"/>
</dbReference>
<keyword evidence="3" id="KW-1185">Reference proteome</keyword>
<dbReference type="Proteomes" id="UP000294744">
    <property type="component" value="Unassembled WGS sequence"/>
</dbReference>
<feature type="domain" description="DUF397" evidence="1">
    <location>
        <begin position="17"/>
        <end position="53"/>
    </location>
</feature>
<dbReference type="AlphaFoldDB" id="A0A4R4UZQ8"/>
<dbReference type="EMBL" id="SMKV01000007">
    <property type="protein sequence ID" value="TDC94373.1"/>
    <property type="molecule type" value="Genomic_DNA"/>
</dbReference>
<dbReference type="RefSeq" id="WP_132620969.1">
    <property type="nucleotide sequence ID" value="NZ_SMKV01000007.1"/>
</dbReference>
<proteinExistence type="predicted"/>
<sequence>MRLAVELVLVQTDHLGEVGRLGDCAAVRDIKDLEGGYFTFNPTQWAIFLNAVKSDRFTN</sequence>